<dbReference type="EMBL" id="CAICTM010001525">
    <property type="protein sequence ID" value="CAB9524358.1"/>
    <property type="molecule type" value="Genomic_DNA"/>
</dbReference>
<gene>
    <name evidence="2" type="ORF">SEMRO_1527_G279900.1</name>
</gene>
<protein>
    <recommendedName>
        <fullName evidence="4">Peptidase M50B-like protein</fullName>
    </recommendedName>
</protein>
<feature type="transmembrane region" description="Helical" evidence="1">
    <location>
        <begin position="211"/>
        <end position="230"/>
    </location>
</feature>
<organism evidence="2 3">
    <name type="scientific">Seminavis robusta</name>
    <dbReference type="NCBI Taxonomy" id="568900"/>
    <lineage>
        <taxon>Eukaryota</taxon>
        <taxon>Sar</taxon>
        <taxon>Stramenopiles</taxon>
        <taxon>Ochrophyta</taxon>
        <taxon>Bacillariophyta</taxon>
        <taxon>Bacillariophyceae</taxon>
        <taxon>Bacillariophycidae</taxon>
        <taxon>Naviculales</taxon>
        <taxon>Naviculaceae</taxon>
        <taxon>Seminavis</taxon>
    </lineage>
</organism>
<proteinExistence type="predicted"/>
<evidence type="ECO:0000256" key="1">
    <source>
        <dbReference type="SAM" id="Phobius"/>
    </source>
</evidence>
<sequence length="233" mass="25737">MSWTLQSCCDTREIIFLCCYGGYALFTLLFEKTSLLKPMRLLGTFIHEMGHASACWMTGGSVKKIEVYNNEGGVTGYTGGVRFIVIPAGYVGCAFWGGCFVALSGHRIGATVVASIITAALLVSLCYKPNTVVVVITLFFSAINLTLLFIEWYVFHPILEFVALFYGVFIGWHAVRDIYDDLIVRTAEGSDAVACHQLIPCCMPRCVGVQFWLVAFAFQIAGLYFALVWLTSQ</sequence>
<name>A0A9N8EPC8_9STRA</name>
<dbReference type="OrthoDB" id="40823at2759"/>
<keyword evidence="1" id="KW-0472">Membrane</keyword>
<evidence type="ECO:0000313" key="3">
    <source>
        <dbReference type="Proteomes" id="UP001153069"/>
    </source>
</evidence>
<keyword evidence="3" id="KW-1185">Reference proteome</keyword>
<feature type="transmembrane region" description="Helical" evidence="1">
    <location>
        <begin position="14"/>
        <end position="30"/>
    </location>
</feature>
<dbReference type="InterPro" id="IPR049500">
    <property type="entry name" value="Peptidase_M50B-like"/>
</dbReference>
<feature type="transmembrane region" description="Helical" evidence="1">
    <location>
        <begin position="132"/>
        <end position="152"/>
    </location>
</feature>
<dbReference type="AlphaFoldDB" id="A0A9N8EPC8"/>
<dbReference type="PANTHER" id="PTHR33979:SF2">
    <property type="entry name" value="PEPTIDASE M50B-LIKE-DOMAIN-CONTAINING PROTEIN"/>
    <property type="match status" value="1"/>
</dbReference>
<comment type="caution">
    <text evidence="2">The sequence shown here is derived from an EMBL/GenBank/DDBJ whole genome shotgun (WGS) entry which is preliminary data.</text>
</comment>
<keyword evidence="1" id="KW-0812">Transmembrane</keyword>
<dbReference type="Proteomes" id="UP001153069">
    <property type="component" value="Unassembled WGS sequence"/>
</dbReference>
<dbReference type="Pfam" id="PF13398">
    <property type="entry name" value="Peptidase_M50B"/>
    <property type="match status" value="1"/>
</dbReference>
<feature type="transmembrane region" description="Helical" evidence="1">
    <location>
        <begin position="83"/>
        <end position="103"/>
    </location>
</feature>
<feature type="transmembrane region" description="Helical" evidence="1">
    <location>
        <begin position="158"/>
        <end position="175"/>
    </location>
</feature>
<keyword evidence="1" id="KW-1133">Transmembrane helix</keyword>
<evidence type="ECO:0008006" key="4">
    <source>
        <dbReference type="Google" id="ProtNLM"/>
    </source>
</evidence>
<reference evidence="2" key="1">
    <citation type="submission" date="2020-06" db="EMBL/GenBank/DDBJ databases">
        <authorList>
            <consortium name="Plant Systems Biology data submission"/>
        </authorList>
    </citation>
    <scope>NUCLEOTIDE SEQUENCE</scope>
    <source>
        <strain evidence="2">D6</strain>
    </source>
</reference>
<evidence type="ECO:0000313" key="2">
    <source>
        <dbReference type="EMBL" id="CAB9524358.1"/>
    </source>
</evidence>
<accession>A0A9N8EPC8</accession>
<dbReference type="PANTHER" id="PTHR33979">
    <property type="entry name" value="OS02G0221600 PROTEIN"/>
    <property type="match status" value="1"/>
</dbReference>